<proteinExistence type="predicted"/>
<dbReference type="EMBL" id="LAZR01008381">
    <property type="protein sequence ID" value="KKM79124.1"/>
    <property type="molecule type" value="Genomic_DNA"/>
</dbReference>
<reference evidence="1" key="1">
    <citation type="journal article" date="2015" name="Nature">
        <title>Complex archaea that bridge the gap between prokaryotes and eukaryotes.</title>
        <authorList>
            <person name="Spang A."/>
            <person name="Saw J.H."/>
            <person name="Jorgensen S.L."/>
            <person name="Zaremba-Niedzwiedzka K."/>
            <person name="Martijn J."/>
            <person name="Lind A.E."/>
            <person name="van Eijk R."/>
            <person name="Schleper C."/>
            <person name="Guy L."/>
            <person name="Ettema T.J."/>
        </authorList>
    </citation>
    <scope>NUCLEOTIDE SEQUENCE</scope>
</reference>
<accession>A0A0F9KAA1</accession>
<gene>
    <name evidence="1" type="ORF">LCGC14_1353030</name>
</gene>
<organism evidence="1">
    <name type="scientific">marine sediment metagenome</name>
    <dbReference type="NCBI Taxonomy" id="412755"/>
    <lineage>
        <taxon>unclassified sequences</taxon>
        <taxon>metagenomes</taxon>
        <taxon>ecological metagenomes</taxon>
    </lineage>
</organism>
<sequence length="62" mass="7190">MTKSYCMAIKPPVDLMSTRVFFDTATLLLRRHPVGIMLQFWPLLNQTGLPSRSPLIFRNVIR</sequence>
<evidence type="ECO:0000313" key="1">
    <source>
        <dbReference type="EMBL" id="KKM79124.1"/>
    </source>
</evidence>
<comment type="caution">
    <text evidence="1">The sequence shown here is derived from an EMBL/GenBank/DDBJ whole genome shotgun (WGS) entry which is preliminary data.</text>
</comment>
<dbReference type="AlphaFoldDB" id="A0A0F9KAA1"/>
<protein>
    <submittedName>
        <fullName evidence="1">Uncharacterized protein</fullName>
    </submittedName>
</protein>
<name>A0A0F9KAA1_9ZZZZ</name>